<keyword evidence="4 9" id="KW-1003">Cell membrane</keyword>
<dbReference type="PANTHER" id="PTHR30413">
    <property type="entry name" value="INNER MEMBRANE TRANSPORT PERMEASE"/>
    <property type="match status" value="1"/>
</dbReference>
<feature type="transmembrane region" description="Helical" evidence="9">
    <location>
        <begin position="146"/>
        <end position="166"/>
    </location>
</feature>
<feature type="transmembrane region" description="Helical" evidence="9">
    <location>
        <begin position="31"/>
        <end position="52"/>
    </location>
</feature>
<dbReference type="Proteomes" id="UP000727962">
    <property type="component" value="Unassembled WGS sequence"/>
</dbReference>
<feature type="domain" description="ABC transmembrane type-2" evidence="10">
    <location>
        <begin position="32"/>
        <end position="268"/>
    </location>
</feature>
<evidence type="ECO:0000259" key="10">
    <source>
        <dbReference type="PROSITE" id="PS51012"/>
    </source>
</evidence>
<accession>A0A931LUP5</accession>
<dbReference type="EMBL" id="JACOSL010000033">
    <property type="protein sequence ID" value="MBI1756519.1"/>
    <property type="molecule type" value="Genomic_DNA"/>
</dbReference>
<evidence type="ECO:0000256" key="2">
    <source>
        <dbReference type="ARBA" id="ARBA00007783"/>
    </source>
</evidence>
<dbReference type="GO" id="GO:0043190">
    <property type="term" value="C:ATP-binding cassette (ABC) transporter complex"/>
    <property type="evidence" value="ECO:0007669"/>
    <property type="project" value="InterPro"/>
</dbReference>
<dbReference type="InterPro" id="IPR013525">
    <property type="entry name" value="ABC2_TM"/>
</dbReference>
<evidence type="ECO:0000256" key="7">
    <source>
        <dbReference type="ARBA" id="ARBA00022989"/>
    </source>
</evidence>
<sequence length="276" mass="31591">MREELARLWQYRELLYSMVNRDLKVRYKNSFLGFLWSLVNPLLTVFVISYIFKTAVGNAGQNFSAYVLAAYLPYMFFSMSIMDATGSILGNISLVKKIYFPREILPLTAIISNFIHFLLALVVFFAYLLVIYILYPGSLPFQATTIYLPFLLLISFLLAAGVGLMASALNTFYEDVKYIVGFVMQMLLFLSPIMYFAERMSHDTPRRYLALNLINPIGILCNAYRKTLLAPQGAYGLPPLPIEWGLIAYAAGLSLVVFVAGYWVFNRFKWKFVERP</sequence>
<dbReference type="GO" id="GO:0140359">
    <property type="term" value="F:ABC-type transporter activity"/>
    <property type="evidence" value="ECO:0007669"/>
    <property type="project" value="InterPro"/>
</dbReference>
<dbReference type="PROSITE" id="PS51012">
    <property type="entry name" value="ABC_TM2"/>
    <property type="match status" value="1"/>
</dbReference>
<evidence type="ECO:0000313" key="12">
    <source>
        <dbReference type="Proteomes" id="UP000727962"/>
    </source>
</evidence>
<keyword evidence="6 9" id="KW-0812">Transmembrane</keyword>
<gene>
    <name evidence="11" type="ORF">HYR64_05370</name>
</gene>
<keyword evidence="7 9" id="KW-1133">Transmembrane helix</keyword>
<dbReference type="GO" id="GO:0015920">
    <property type="term" value="P:lipopolysaccharide transport"/>
    <property type="evidence" value="ECO:0007669"/>
    <property type="project" value="TreeGrafter"/>
</dbReference>
<evidence type="ECO:0000256" key="5">
    <source>
        <dbReference type="ARBA" id="ARBA00022519"/>
    </source>
</evidence>
<dbReference type="InterPro" id="IPR047817">
    <property type="entry name" value="ABC2_TM_bact-type"/>
</dbReference>
<evidence type="ECO:0000256" key="8">
    <source>
        <dbReference type="ARBA" id="ARBA00023136"/>
    </source>
</evidence>
<feature type="transmembrane region" description="Helical" evidence="9">
    <location>
        <begin position="104"/>
        <end position="134"/>
    </location>
</feature>
<dbReference type="PANTHER" id="PTHR30413:SF8">
    <property type="entry name" value="TRANSPORT PERMEASE PROTEIN"/>
    <property type="match status" value="1"/>
</dbReference>
<name>A0A931LUP5_FIMGI</name>
<reference evidence="11" key="1">
    <citation type="submission" date="2020-07" db="EMBL/GenBank/DDBJ databases">
        <title>Huge and variable diversity of episymbiotic CPR bacteria and DPANN archaea in groundwater ecosystems.</title>
        <authorList>
            <person name="He C.Y."/>
            <person name="Keren R."/>
            <person name="Whittaker M."/>
            <person name="Farag I.F."/>
            <person name="Doudna J."/>
            <person name="Cate J.H.D."/>
            <person name="Banfield J.F."/>
        </authorList>
    </citation>
    <scope>NUCLEOTIDE SEQUENCE</scope>
    <source>
        <strain evidence="11">NC_groundwater_17_Pr7_B-0.1um_64_12</strain>
    </source>
</reference>
<keyword evidence="5" id="KW-0997">Cell inner membrane</keyword>
<comment type="similarity">
    <text evidence="2 9">Belongs to the ABC-2 integral membrane protein family.</text>
</comment>
<evidence type="ECO:0000313" key="11">
    <source>
        <dbReference type="EMBL" id="MBI1756519.1"/>
    </source>
</evidence>
<protein>
    <recommendedName>
        <fullName evidence="9">Transport permease protein</fullName>
    </recommendedName>
</protein>
<dbReference type="PRINTS" id="PR00164">
    <property type="entry name" value="ABC2TRNSPORT"/>
</dbReference>
<feature type="transmembrane region" description="Helical" evidence="9">
    <location>
        <begin position="72"/>
        <end position="92"/>
    </location>
</feature>
<feature type="transmembrane region" description="Helical" evidence="9">
    <location>
        <begin position="178"/>
        <end position="197"/>
    </location>
</feature>
<organism evidence="11 12">
    <name type="scientific">Fimbriimonas ginsengisoli</name>
    <dbReference type="NCBI Taxonomy" id="1005039"/>
    <lineage>
        <taxon>Bacteria</taxon>
        <taxon>Bacillati</taxon>
        <taxon>Armatimonadota</taxon>
        <taxon>Fimbriimonadia</taxon>
        <taxon>Fimbriimonadales</taxon>
        <taxon>Fimbriimonadaceae</taxon>
        <taxon>Fimbriimonas</taxon>
    </lineage>
</organism>
<evidence type="ECO:0000256" key="9">
    <source>
        <dbReference type="RuleBase" id="RU361157"/>
    </source>
</evidence>
<feature type="transmembrane region" description="Helical" evidence="9">
    <location>
        <begin position="246"/>
        <end position="265"/>
    </location>
</feature>
<dbReference type="Pfam" id="PF01061">
    <property type="entry name" value="ABC2_membrane"/>
    <property type="match status" value="1"/>
</dbReference>
<keyword evidence="3 9" id="KW-0813">Transport</keyword>
<keyword evidence="8 9" id="KW-0472">Membrane</keyword>
<evidence type="ECO:0000256" key="4">
    <source>
        <dbReference type="ARBA" id="ARBA00022475"/>
    </source>
</evidence>
<dbReference type="AlphaFoldDB" id="A0A931LUP5"/>
<dbReference type="InterPro" id="IPR000412">
    <property type="entry name" value="ABC_2_transport"/>
</dbReference>
<evidence type="ECO:0000256" key="6">
    <source>
        <dbReference type="ARBA" id="ARBA00022692"/>
    </source>
</evidence>
<proteinExistence type="inferred from homology"/>
<evidence type="ECO:0000256" key="3">
    <source>
        <dbReference type="ARBA" id="ARBA00022448"/>
    </source>
</evidence>
<comment type="caution">
    <text evidence="11">The sequence shown here is derived from an EMBL/GenBank/DDBJ whole genome shotgun (WGS) entry which is preliminary data.</text>
</comment>
<comment type="subcellular location">
    <subcellularLocation>
        <location evidence="1">Cell inner membrane</location>
        <topology evidence="1">Multi-pass membrane protein</topology>
    </subcellularLocation>
    <subcellularLocation>
        <location evidence="9">Cell membrane</location>
        <topology evidence="9">Multi-pass membrane protein</topology>
    </subcellularLocation>
</comment>
<evidence type="ECO:0000256" key="1">
    <source>
        <dbReference type="ARBA" id="ARBA00004429"/>
    </source>
</evidence>